<sequence length="110" mass="12854">MSVVFDTNRSRRLLQLFEELKSQLVLLDEWQQSPPSAERLASSQPFAVDTLSASEWLQWVFLPKMMLLIHSQQALPSGFEITPYFEQVWQAQTQYRELLLILSHIDKECA</sequence>
<keyword evidence="3" id="KW-1185">Reference proteome</keyword>
<dbReference type="RefSeq" id="WP_205159624.1">
    <property type="nucleotide sequence ID" value="NZ_JAFEUM010000008.1"/>
</dbReference>
<evidence type="ECO:0000313" key="3">
    <source>
        <dbReference type="Proteomes" id="UP000809621"/>
    </source>
</evidence>
<evidence type="ECO:0000313" key="2">
    <source>
        <dbReference type="EMBL" id="MBM7038149.1"/>
    </source>
</evidence>
<dbReference type="Gene3D" id="1.20.1440.40">
    <property type="entry name" value="YqcC-like"/>
    <property type="match status" value="1"/>
</dbReference>
<comment type="caution">
    <text evidence="2">The sequence shown here is derived from an EMBL/GenBank/DDBJ whole genome shotgun (WGS) entry which is preliminary data.</text>
</comment>
<dbReference type="PANTHER" id="PTHR39586">
    <property type="entry name" value="CYTOPLASMIC PROTEIN-RELATED"/>
    <property type="match status" value="1"/>
</dbReference>
<dbReference type="Pfam" id="PF04287">
    <property type="entry name" value="DUF446"/>
    <property type="match status" value="1"/>
</dbReference>
<feature type="domain" description="YqcC-like" evidence="1">
    <location>
        <begin position="14"/>
        <end position="107"/>
    </location>
</feature>
<dbReference type="InterPro" id="IPR036814">
    <property type="entry name" value="YqcC-like_sf"/>
</dbReference>
<accession>A0ABS2HM87</accession>
<evidence type="ECO:0000259" key="1">
    <source>
        <dbReference type="Pfam" id="PF04287"/>
    </source>
</evidence>
<dbReference type="Proteomes" id="UP000809621">
    <property type="component" value="Unassembled WGS sequence"/>
</dbReference>
<dbReference type="PANTHER" id="PTHR39586:SF1">
    <property type="entry name" value="CYTOPLASMIC PROTEIN"/>
    <property type="match status" value="1"/>
</dbReference>
<organism evidence="2 3">
    <name type="scientific">Vibrio ulleungensis</name>
    <dbReference type="NCBI Taxonomy" id="2807619"/>
    <lineage>
        <taxon>Bacteria</taxon>
        <taxon>Pseudomonadati</taxon>
        <taxon>Pseudomonadota</taxon>
        <taxon>Gammaproteobacteria</taxon>
        <taxon>Vibrionales</taxon>
        <taxon>Vibrionaceae</taxon>
        <taxon>Vibrio</taxon>
    </lineage>
</organism>
<gene>
    <name evidence="2" type="ORF">JQC93_17285</name>
</gene>
<dbReference type="SUPFAM" id="SSF158452">
    <property type="entry name" value="YqcC-like"/>
    <property type="match status" value="1"/>
</dbReference>
<dbReference type="EMBL" id="JAFEUM010000008">
    <property type="protein sequence ID" value="MBM7038149.1"/>
    <property type="molecule type" value="Genomic_DNA"/>
</dbReference>
<dbReference type="InterPro" id="IPR023376">
    <property type="entry name" value="YqcC-like_dom"/>
</dbReference>
<reference evidence="2 3" key="1">
    <citation type="submission" date="2021-02" db="EMBL/GenBank/DDBJ databases">
        <authorList>
            <person name="Park J.-S."/>
        </authorList>
    </citation>
    <scope>NUCLEOTIDE SEQUENCE [LARGE SCALE GENOMIC DNA]</scope>
    <source>
        <strain evidence="2 3">188UL20-2</strain>
    </source>
</reference>
<proteinExistence type="predicted"/>
<name>A0ABS2HM87_9VIBR</name>
<dbReference type="InterPro" id="IPR007384">
    <property type="entry name" value="UCP006257"/>
</dbReference>
<dbReference type="PIRSF" id="PIRSF006257">
    <property type="entry name" value="UCP006257"/>
    <property type="match status" value="1"/>
</dbReference>
<protein>
    <submittedName>
        <fullName evidence="2">YqcC family protein</fullName>
    </submittedName>
</protein>